<comment type="subcellular location">
    <subcellularLocation>
        <location evidence="1">Cytoplasm</location>
        <location evidence="1">Cytoskeleton</location>
    </subcellularLocation>
</comment>
<evidence type="ECO:0000256" key="2">
    <source>
        <dbReference type="ARBA" id="ARBA00022490"/>
    </source>
</evidence>
<dbReference type="GO" id="GO:0008017">
    <property type="term" value="F:microtubule binding"/>
    <property type="evidence" value="ECO:0007669"/>
    <property type="project" value="InterPro"/>
</dbReference>
<evidence type="ECO:0000256" key="7">
    <source>
        <dbReference type="SAM" id="MobiDB-lite"/>
    </source>
</evidence>
<dbReference type="SMART" id="SM00129">
    <property type="entry name" value="KISc"/>
    <property type="match status" value="1"/>
</dbReference>
<dbReference type="Gene3D" id="3.40.850.10">
    <property type="entry name" value="Kinesin motor domain"/>
    <property type="match status" value="1"/>
</dbReference>
<sequence>VYGPAASQSAVFGDVCPLLVSLLDGYQVCVMTYGQTGSGKTYTMLGSHSDDNPILEAEELVRLILENPSRIPKVGVSIVEVYNNDVFDLLAKDSVVAVSGVKREVMTAKDGRIEVVLLASDRERVVGSTSRLMELVRGGPQLRVKHPTLVHVDSSRSHLIITMTLTIVTCSDSTADRTCSATLPREQTEAGRAGRSHSASLRAAQLLPGGPAECMEQVQLVDLASSQCVRGDAKLLVVLCVSPSHRHLAQGLQGLQGLCFGTRAQQVQRGPARKRQPSSLAEGKKQPD</sequence>
<evidence type="ECO:0000256" key="5">
    <source>
        <dbReference type="ARBA" id="ARBA00023212"/>
    </source>
</evidence>
<dbReference type="PRINTS" id="PR00380">
    <property type="entry name" value="KINESINHEAVY"/>
</dbReference>
<evidence type="ECO:0000256" key="3">
    <source>
        <dbReference type="ARBA" id="ARBA00022741"/>
    </source>
</evidence>
<dbReference type="GO" id="GO:0003777">
    <property type="term" value="F:microtubule motor activity"/>
    <property type="evidence" value="ECO:0007669"/>
    <property type="project" value="InterPro"/>
</dbReference>
<keyword evidence="5" id="KW-0206">Cytoskeleton</keyword>
<dbReference type="PROSITE" id="PS50067">
    <property type="entry name" value="KINESIN_MOTOR_2"/>
    <property type="match status" value="1"/>
</dbReference>
<evidence type="ECO:0000313" key="10">
    <source>
        <dbReference type="Proteomes" id="UP000233040"/>
    </source>
</evidence>
<dbReference type="Ensembl" id="ENSCCAT00000008367.1">
    <property type="protein sequence ID" value="ENSCCAP00000001212.1"/>
    <property type="gene ID" value="ENSCCAG00000007748.1"/>
</dbReference>
<reference evidence="9" key="2">
    <citation type="submission" date="2025-09" db="UniProtKB">
        <authorList>
            <consortium name="Ensembl"/>
        </authorList>
    </citation>
    <scope>IDENTIFICATION</scope>
</reference>
<accession>A0A2K5PC68</accession>
<evidence type="ECO:0000256" key="1">
    <source>
        <dbReference type="ARBA" id="ARBA00004245"/>
    </source>
</evidence>
<dbReference type="GO" id="GO:0007018">
    <property type="term" value="P:microtubule-based movement"/>
    <property type="evidence" value="ECO:0007669"/>
    <property type="project" value="InterPro"/>
</dbReference>
<feature type="region of interest" description="Disordered" evidence="7">
    <location>
        <begin position="267"/>
        <end position="288"/>
    </location>
</feature>
<feature type="binding site" evidence="6">
    <location>
        <begin position="34"/>
        <end position="41"/>
    </location>
    <ligand>
        <name>ATP</name>
        <dbReference type="ChEBI" id="CHEBI:30616"/>
    </ligand>
</feature>
<dbReference type="Pfam" id="PF00225">
    <property type="entry name" value="Kinesin"/>
    <property type="match status" value="1"/>
</dbReference>
<evidence type="ECO:0000256" key="6">
    <source>
        <dbReference type="PROSITE-ProRule" id="PRU00283"/>
    </source>
</evidence>
<dbReference type="PANTHER" id="PTHR47972:SF63">
    <property type="entry name" value="KINESIN FAMILY MEMBER 25"/>
    <property type="match status" value="1"/>
</dbReference>
<dbReference type="GO" id="GO:0005524">
    <property type="term" value="F:ATP binding"/>
    <property type="evidence" value="ECO:0007669"/>
    <property type="project" value="UniProtKB-UniRule"/>
</dbReference>
<dbReference type="InterPro" id="IPR036961">
    <property type="entry name" value="Kinesin_motor_dom_sf"/>
</dbReference>
<comment type="similarity">
    <text evidence="6">Belongs to the TRAFAC class myosin-kinesin ATPase superfamily. Kinesin family.</text>
</comment>
<dbReference type="GeneTree" id="ENSGT00940000162166"/>
<dbReference type="SUPFAM" id="SSF52540">
    <property type="entry name" value="P-loop containing nucleoside triphosphate hydrolases"/>
    <property type="match status" value="1"/>
</dbReference>
<keyword evidence="4 6" id="KW-0067">ATP-binding</keyword>
<keyword evidence="3 6" id="KW-0547">Nucleotide-binding</keyword>
<reference evidence="9" key="1">
    <citation type="submission" date="2025-08" db="UniProtKB">
        <authorList>
            <consortium name="Ensembl"/>
        </authorList>
    </citation>
    <scope>IDENTIFICATION</scope>
</reference>
<evidence type="ECO:0000256" key="4">
    <source>
        <dbReference type="ARBA" id="ARBA00022840"/>
    </source>
</evidence>
<dbReference type="InterPro" id="IPR027417">
    <property type="entry name" value="P-loop_NTPase"/>
</dbReference>
<dbReference type="GO" id="GO:0015630">
    <property type="term" value="C:microtubule cytoskeleton"/>
    <property type="evidence" value="ECO:0007669"/>
    <property type="project" value="TreeGrafter"/>
</dbReference>
<feature type="domain" description="Kinesin motor" evidence="8">
    <location>
        <begin position="1"/>
        <end position="226"/>
    </location>
</feature>
<gene>
    <name evidence="9" type="primary">KIF25</name>
</gene>
<keyword evidence="6" id="KW-0505">Motor protein</keyword>
<keyword evidence="2" id="KW-0963">Cytoplasm</keyword>
<evidence type="ECO:0000313" key="9">
    <source>
        <dbReference type="Ensembl" id="ENSCCAP00000001212.1"/>
    </source>
</evidence>
<proteinExistence type="inferred from homology"/>
<dbReference type="InterPro" id="IPR027640">
    <property type="entry name" value="Kinesin-like_fam"/>
</dbReference>
<keyword evidence="10" id="KW-1185">Reference proteome</keyword>
<dbReference type="Proteomes" id="UP000233040">
    <property type="component" value="Unassembled WGS sequence"/>
</dbReference>
<dbReference type="InterPro" id="IPR001752">
    <property type="entry name" value="Kinesin_motor_dom"/>
</dbReference>
<name>A0A2K5PC68_CEBIM</name>
<organism evidence="9 10">
    <name type="scientific">Cebus imitator</name>
    <name type="common">Panamanian white-faced capuchin</name>
    <name type="synonym">Cebus capucinus imitator</name>
    <dbReference type="NCBI Taxonomy" id="2715852"/>
    <lineage>
        <taxon>Eukaryota</taxon>
        <taxon>Metazoa</taxon>
        <taxon>Chordata</taxon>
        <taxon>Craniata</taxon>
        <taxon>Vertebrata</taxon>
        <taxon>Euteleostomi</taxon>
        <taxon>Mammalia</taxon>
        <taxon>Eutheria</taxon>
        <taxon>Euarchontoglires</taxon>
        <taxon>Primates</taxon>
        <taxon>Haplorrhini</taxon>
        <taxon>Platyrrhini</taxon>
        <taxon>Cebidae</taxon>
        <taxon>Cebinae</taxon>
        <taxon>Cebus</taxon>
    </lineage>
</organism>
<dbReference type="PANTHER" id="PTHR47972">
    <property type="entry name" value="KINESIN-LIKE PROTEIN KLP-3"/>
    <property type="match status" value="1"/>
</dbReference>
<protein>
    <submittedName>
        <fullName evidence="9">Kinesin family member 25</fullName>
    </submittedName>
</protein>
<dbReference type="AlphaFoldDB" id="A0A2K5PC68"/>
<evidence type="ECO:0000259" key="8">
    <source>
        <dbReference type="PROSITE" id="PS50067"/>
    </source>
</evidence>